<organism evidence="1 2">
    <name type="scientific">Eiseniibacteriota bacterium</name>
    <dbReference type="NCBI Taxonomy" id="2212470"/>
    <lineage>
        <taxon>Bacteria</taxon>
        <taxon>Candidatus Eiseniibacteriota</taxon>
    </lineage>
</organism>
<gene>
    <name evidence="1" type="ORF">E6K77_10840</name>
</gene>
<comment type="caution">
    <text evidence="1">The sequence shown here is derived from an EMBL/GenBank/DDBJ whole genome shotgun (WGS) entry which is preliminary data.</text>
</comment>
<proteinExistence type="predicted"/>
<accession>A0A538TC38</accession>
<evidence type="ECO:0008006" key="3">
    <source>
        <dbReference type="Google" id="ProtNLM"/>
    </source>
</evidence>
<protein>
    <recommendedName>
        <fullName evidence="3">Cadherin repeat domain-containing protein</fullName>
    </recommendedName>
</protein>
<dbReference type="Proteomes" id="UP000317366">
    <property type="component" value="Unassembled WGS sequence"/>
</dbReference>
<feature type="non-terminal residue" evidence="1">
    <location>
        <position position="307"/>
    </location>
</feature>
<dbReference type="EMBL" id="VBOX01000108">
    <property type="protein sequence ID" value="TMQ61200.1"/>
    <property type="molecule type" value="Genomic_DNA"/>
</dbReference>
<name>A0A538TC38_UNCEI</name>
<dbReference type="AlphaFoldDB" id="A0A538TC38"/>
<evidence type="ECO:0000313" key="2">
    <source>
        <dbReference type="Proteomes" id="UP000317366"/>
    </source>
</evidence>
<evidence type="ECO:0000313" key="1">
    <source>
        <dbReference type="EMBL" id="TMQ61200.1"/>
    </source>
</evidence>
<sequence>MGGSSMYARIPVVLAFLFLFILAGAMHSEAALSAADRVHEVTLAQGPSERAQSVSDAAPVLIAPAPMRLRQGATADQTLFASDDDGDPIWFSKTFGPAYMTVTTLNAGSGSATGNVHLAPALVDQGTEIGGIKASDGVLSDALTLEITVTPNGSPVLYQPSRMSGRAGQTIDQTLTATDPDWNPLSFSKVSGPAYMSVETLNASGSAARGLVHLSTTGSDAGSSTGTVGASDGVLMDQKSFLIEIRADTAPRIDSIDTLFVTAGSTADRWVFARDDDGDPIWFSKMFGPAYMTVTTLNAGSGSATGN</sequence>
<reference evidence="1 2" key="1">
    <citation type="journal article" date="2019" name="Nat. Microbiol.">
        <title>Mediterranean grassland soil C-N compound turnover is dependent on rainfall and depth, and is mediated by genomically divergent microorganisms.</title>
        <authorList>
            <person name="Diamond S."/>
            <person name="Andeer P.F."/>
            <person name="Li Z."/>
            <person name="Crits-Christoph A."/>
            <person name="Burstein D."/>
            <person name="Anantharaman K."/>
            <person name="Lane K.R."/>
            <person name="Thomas B.C."/>
            <person name="Pan C."/>
            <person name="Northen T.R."/>
            <person name="Banfield J.F."/>
        </authorList>
    </citation>
    <scope>NUCLEOTIDE SEQUENCE [LARGE SCALE GENOMIC DNA]</scope>
    <source>
        <strain evidence="1">WS_7</strain>
    </source>
</reference>